<reference evidence="1 2" key="1">
    <citation type="submission" date="2016-10" db="EMBL/GenBank/DDBJ databases">
        <authorList>
            <person name="de Groot N.N."/>
        </authorList>
    </citation>
    <scope>NUCLEOTIDE SEQUENCE [LARGE SCALE GENOMIC DNA]</scope>
    <source>
        <strain evidence="1 2">CGMCC 4.6533</strain>
    </source>
</reference>
<gene>
    <name evidence="1" type="ORF">SAMN05421869_136110</name>
</gene>
<name>A0A1G9QPC2_9ACTN</name>
<protein>
    <submittedName>
        <fullName evidence="1">Uncharacterized protein</fullName>
    </submittedName>
</protein>
<dbReference type="RefSeq" id="WP_090946182.1">
    <property type="nucleotide sequence ID" value="NZ_FNDJ01000036.1"/>
</dbReference>
<dbReference type="AlphaFoldDB" id="A0A1G9QPC2"/>
<evidence type="ECO:0000313" key="1">
    <source>
        <dbReference type="EMBL" id="SDM12854.1"/>
    </source>
</evidence>
<proteinExistence type="predicted"/>
<keyword evidence="2" id="KW-1185">Reference proteome</keyword>
<accession>A0A1G9QPC2</accession>
<evidence type="ECO:0000313" key="2">
    <source>
        <dbReference type="Proteomes" id="UP000199202"/>
    </source>
</evidence>
<dbReference type="EMBL" id="FNDJ01000036">
    <property type="protein sequence ID" value="SDM12854.1"/>
    <property type="molecule type" value="Genomic_DNA"/>
</dbReference>
<dbReference type="OrthoDB" id="3389312at2"/>
<organism evidence="1 2">
    <name type="scientific">Nonomuraea jiangxiensis</name>
    <dbReference type="NCBI Taxonomy" id="633440"/>
    <lineage>
        <taxon>Bacteria</taxon>
        <taxon>Bacillati</taxon>
        <taxon>Actinomycetota</taxon>
        <taxon>Actinomycetes</taxon>
        <taxon>Streptosporangiales</taxon>
        <taxon>Streptosporangiaceae</taxon>
        <taxon>Nonomuraea</taxon>
    </lineage>
</organism>
<dbReference type="Proteomes" id="UP000199202">
    <property type="component" value="Unassembled WGS sequence"/>
</dbReference>
<sequence>MERTTDRNVHDDLMRNRIAFGLEYRVSKDWVVDWSRQSLTFTSEQPVQGAAQTLAAALGIVLEEKHHDQYGISFHARGPNGESIGIMNTDSQRALYNLMIDHLPAEQREALINSIPREPTRVAVHATSRADSIIDTLTSAGFTLTSRDPHPSADVQEADAAWQRLLPELRSQGWTIEITGFAAPIQLEGTLPSGDRFYYRCRWDTCSLDIGGDDPAALANWTREQTVEGEYAASYLHPDKAVRILLDLYAEWLQQPSAD</sequence>